<reference evidence="2" key="1">
    <citation type="submission" date="2016-05" db="EMBL/GenBank/DDBJ databases">
        <title>Polynucleobacter sp. QLW-P1FAT50C-4 genome.</title>
        <authorList>
            <person name="Hahn M.W."/>
        </authorList>
    </citation>
    <scope>NUCLEOTIDE SEQUENCE [LARGE SCALE GENOMIC DNA]</scope>
    <source>
        <strain evidence="2">QLW-P1FAT50C-4</strain>
    </source>
</reference>
<dbReference type="KEGG" id="pwu:A8O14_09200"/>
<evidence type="ECO:0000313" key="2">
    <source>
        <dbReference type="Proteomes" id="UP000078463"/>
    </source>
</evidence>
<keyword evidence="2" id="KW-1185">Reference proteome</keyword>
<dbReference type="EMBL" id="CP015922">
    <property type="protein sequence ID" value="ANJ00240.1"/>
    <property type="molecule type" value="Genomic_DNA"/>
</dbReference>
<proteinExistence type="predicted"/>
<evidence type="ECO:0000313" key="1">
    <source>
        <dbReference type="EMBL" id="ANJ00240.1"/>
    </source>
</evidence>
<dbReference type="OrthoDB" id="8905372at2"/>
<dbReference type="STRING" id="1743168.A8O14_09200"/>
<dbReference type="AlphaFoldDB" id="A0A191UGV9"/>
<protein>
    <submittedName>
        <fullName evidence="1">Uncharacterized protein</fullName>
    </submittedName>
</protein>
<dbReference type="RefSeq" id="WP_068949244.1">
    <property type="nucleotide sequence ID" value="NZ_CP015922.1"/>
</dbReference>
<sequence>MAEEGLGLYKEIPGGLRKGRSTTDDWRKAKDTMYYEWWRCLNASNEYLDCCAKGGKNHPLADTYALFGDVNVSWAQWWIKVGKRIFSERRQYPKVRAIEQEEALSKLEVEAKDFLILDIPLHLRRVTILEQINKLLDQHHDGKNLDVRAQSTALVQLETTKLQHKTVPILVDVAEILHRNPGIQLYQLAQRAKLAEIHLGRKVQESNSAEQEKQRRQMAASRYKEQAERLVYNAARLKFPSIE</sequence>
<accession>A0A191UGV9</accession>
<dbReference type="Proteomes" id="UP000078463">
    <property type="component" value="Chromosome"/>
</dbReference>
<gene>
    <name evidence="1" type="ORF">A8O14_09200</name>
</gene>
<name>A0A191UGV9_9BURK</name>
<organism evidence="1 2">
    <name type="scientific">Polynucleobacter wuianus</name>
    <dbReference type="NCBI Taxonomy" id="1743168"/>
    <lineage>
        <taxon>Bacteria</taxon>
        <taxon>Pseudomonadati</taxon>
        <taxon>Pseudomonadota</taxon>
        <taxon>Betaproteobacteria</taxon>
        <taxon>Burkholderiales</taxon>
        <taxon>Burkholderiaceae</taxon>
        <taxon>Polynucleobacter</taxon>
    </lineage>
</organism>